<keyword evidence="2" id="KW-1185">Reference proteome</keyword>
<reference evidence="1" key="1">
    <citation type="submission" date="2020-05" db="EMBL/GenBank/DDBJ databases">
        <title>Large-scale comparative analyses of tick genomes elucidate their genetic diversity and vector capacities.</title>
        <authorList>
            <person name="Jia N."/>
            <person name="Wang J."/>
            <person name="Shi W."/>
            <person name="Du L."/>
            <person name="Sun Y."/>
            <person name="Zhan W."/>
            <person name="Jiang J."/>
            <person name="Wang Q."/>
            <person name="Zhang B."/>
            <person name="Ji P."/>
            <person name="Sakyi L.B."/>
            <person name="Cui X."/>
            <person name="Yuan T."/>
            <person name="Jiang B."/>
            <person name="Yang W."/>
            <person name="Lam T.T.-Y."/>
            <person name="Chang Q."/>
            <person name="Ding S."/>
            <person name="Wang X."/>
            <person name="Zhu J."/>
            <person name="Ruan X."/>
            <person name="Zhao L."/>
            <person name="Wei J."/>
            <person name="Que T."/>
            <person name="Du C."/>
            <person name="Cheng J."/>
            <person name="Dai P."/>
            <person name="Han X."/>
            <person name="Huang E."/>
            <person name="Gao Y."/>
            <person name="Liu J."/>
            <person name="Shao H."/>
            <person name="Ye R."/>
            <person name="Li L."/>
            <person name="Wei W."/>
            <person name="Wang X."/>
            <person name="Wang C."/>
            <person name="Yang T."/>
            <person name="Huo Q."/>
            <person name="Li W."/>
            <person name="Guo W."/>
            <person name="Chen H."/>
            <person name="Zhou L."/>
            <person name="Ni X."/>
            <person name="Tian J."/>
            <person name="Zhou Y."/>
            <person name="Sheng Y."/>
            <person name="Liu T."/>
            <person name="Pan Y."/>
            <person name="Xia L."/>
            <person name="Li J."/>
            <person name="Zhao F."/>
            <person name="Cao W."/>
        </authorList>
    </citation>
    <scope>NUCLEOTIDE SEQUENCE</scope>
    <source>
        <strain evidence="1">Dsil-2018</strain>
    </source>
</reference>
<dbReference type="EMBL" id="CM023477">
    <property type="protein sequence ID" value="KAH7938291.1"/>
    <property type="molecule type" value="Genomic_DNA"/>
</dbReference>
<accession>A0ACB8CBJ7</accession>
<evidence type="ECO:0000313" key="1">
    <source>
        <dbReference type="EMBL" id="KAH7938291.1"/>
    </source>
</evidence>
<evidence type="ECO:0000313" key="2">
    <source>
        <dbReference type="Proteomes" id="UP000821865"/>
    </source>
</evidence>
<proteinExistence type="predicted"/>
<sequence length="339" mass="37754">MLCFALLQLYRRSHFPFQSGGSTGQRCPRATASSLGIRGRIRWRCFQAAFRQLPTAALASGKGGRQTAESSPCQVGGRCSFSHLPDTAAAAVVALLGSNMNAWALETGSKLPPLVPGKLRLYSMRFCPYAQRALLMLKAKGLDHEVVNVNLLKRPEWYNDVLPAGTVPVLYQDEKVISGSMPIAEYLEEAYPQPRLLPSDPYLKALDRSFLDVALPCTTLIGSISLKRGSKEEHWANFVKKIALFEKELGKRKTTYFGGDQPGLVDYVIWPTFSFARAFSTLYPELKMPAAEEFPLFSRWLQAMREDPVVKAIINEDHVLLYAKSSIDGERDYNAGLQK</sequence>
<name>A0ACB8CBJ7_DERSI</name>
<organism evidence="1 2">
    <name type="scientific">Dermacentor silvarum</name>
    <name type="common">Tick</name>
    <dbReference type="NCBI Taxonomy" id="543639"/>
    <lineage>
        <taxon>Eukaryota</taxon>
        <taxon>Metazoa</taxon>
        <taxon>Ecdysozoa</taxon>
        <taxon>Arthropoda</taxon>
        <taxon>Chelicerata</taxon>
        <taxon>Arachnida</taxon>
        <taxon>Acari</taxon>
        <taxon>Parasitiformes</taxon>
        <taxon>Ixodida</taxon>
        <taxon>Ixodoidea</taxon>
        <taxon>Ixodidae</taxon>
        <taxon>Rhipicephalinae</taxon>
        <taxon>Dermacentor</taxon>
    </lineage>
</organism>
<protein>
    <submittedName>
        <fullName evidence="1">Uncharacterized protein</fullName>
    </submittedName>
</protein>
<gene>
    <name evidence="1" type="ORF">HPB49_022207</name>
</gene>
<dbReference type="Proteomes" id="UP000821865">
    <property type="component" value="Chromosome 8"/>
</dbReference>
<comment type="caution">
    <text evidence="1">The sequence shown here is derived from an EMBL/GenBank/DDBJ whole genome shotgun (WGS) entry which is preliminary data.</text>
</comment>